<keyword evidence="2" id="KW-0472">Membrane</keyword>
<reference evidence="3" key="1">
    <citation type="journal article" date="2018" name="Nat. Commun.">
        <title>Diversity and evolution of the emerging Pandoraviridae family.</title>
        <authorList>
            <person name="Legendre M."/>
            <person name="Fabre E."/>
            <person name="Poirot O."/>
            <person name="Jeudy S."/>
            <person name="Lartigue A."/>
            <person name="Alempic J.M."/>
            <person name="Beucher L."/>
            <person name="Philippe N."/>
            <person name="Bertaux L."/>
            <person name="Christo-Foroux E."/>
            <person name="Labadie K."/>
            <person name="Coute Y."/>
            <person name="Abergel C."/>
            <person name="Claverie J.M."/>
        </authorList>
    </citation>
    <scope>NUCLEOTIDE SEQUENCE [LARGE SCALE GENOMIC DNA]</scope>
    <source>
        <strain evidence="3">Neocaledonia</strain>
    </source>
</reference>
<dbReference type="KEGG" id="vg:36842362"/>
<evidence type="ECO:0000313" key="3">
    <source>
        <dbReference type="EMBL" id="AVK75649.1"/>
    </source>
</evidence>
<sequence>MDETPLVTPPRPLARLPYRHDLSDPCDRGEDDHHHPRAEQVTPFPDLPTTPDPQYGWTLPVVVTSASVLALVVALSVFAAVALCAALLADALVALYRSKSWSYACESRAVALASEVERRLLADAPQARVMFDMDDAVAHHIEKDRPQSVTQALWNACVANPSDDGRAMELYVMTSAEGDAAVYTGAQVRRAWTRLFEAPHGRGLWGSAFCGRAQYHLGPVVLFRAVKHMDDLYDFLGIGKEPNHVRHHFHLRQEAKQAVWRRRDAAKRAALQKERALCGPPRPPTLFSRPP</sequence>
<name>A0A2U7UB32_9VIRU</name>
<feature type="region of interest" description="Disordered" evidence="1">
    <location>
        <begin position="1"/>
        <end position="47"/>
    </location>
</feature>
<accession>A0A2U7UB32</accession>
<evidence type="ECO:0000256" key="1">
    <source>
        <dbReference type="SAM" id="MobiDB-lite"/>
    </source>
</evidence>
<keyword evidence="2" id="KW-0812">Transmembrane</keyword>
<dbReference type="Proteomes" id="UP000249287">
    <property type="component" value="Segment"/>
</dbReference>
<gene>
    <name evidence="3" type="ORF">pneo_cds_42</name>
</gene>
<feature type="compositionally biased region" description="Basic and acidic residues" evidence="1">
    <location>
        <begin position="18"/>
        <end position="38"/>
    </location>
</feature>
<feature type="transmembrane region" description="Helical" evidence="2">
    <location>
        <begin position="68"/>
        <end position="93"/>
    </location>
</feature>
<keyword evidence="2" id="KW-1133">Transmembrane helix</keyword>
<dbReference type="GeneID" id="36842362"/>
<dbReference type="RefSeq" id="YP_009481652.1">
    <property type="nucleotide sequence ID" value="NC_037666.1"/>
</dbReference>
<organism evidence="3">
    <name type="scientific">Pandoravirus neocaledonia</name>
    <dbReference type="NCBI Taxonomy" id="2107708"/>
    <lineage>
        <taxon>Viruses</taxon>
        <taxon>Pandoravirus</taxon>
    </lineage>
</organism>
<dbReference type="EMBL" id="MG011690">
    <property type="protein sequence ID" value="AVK75649.1"/>
    <property type="molecule type" value="Genomic_DNA"/>
</dbReference>
<protein>
    <submittedName>
        <fullName evidence="3">Uncharacterized protein</fullName>
    </submittedName>
</protein>
<proteinExistence type="predicted"/>
<evidence type="ECO:0000256" key="2">
    <source>
        <dbReference type="SAM" id="Phobius"/>
    </source>
</evidence>